<organism evidence="8 9">
    <name type="scientific">Heterodermia speciosa</name>
    <dbReference type="NCBI Taxonomy" id="116794"/>
    <lineage>
        <taxon>Eukaryota</taxon>
        <taxon>Fungi</taxon>
        <taxon>Dikarya</taxon>
        <taxon>Ascomycota</taxon>
        <taxon>Pezizomycotina</taxon>
        <taxon>Lecanoromycetes</taxon>
        <taxon>OSLEUM clade</taxon>
        <taxon>Lecanoromycetidae</taxon>
        <taxon>Caliciales</taxon>
        <taxon>Physciaceae</taxon>
        <taxon>Heterodermia</taxon>
    </lineage>
</organism>
<dbReference type="PANTHER" id="PTHR33048">
    <property type="entry name" value="PTH11-LIKE INTEGRAL MEMBRANE PROTEIN (AFU_ORTHOLOGUE AFUA_5G11245)"/>
    <property type="match status" value="1"/>
</dbReference>
<dbReference type="OrthoDB" id="5022096at2759"/>
<feature type="transmembrane region" description="Helical" evidence="6">
    <location>
        <begin position="135"/>
        <end position="157"/>
    </location>
</feature>
<keyword evidence="4 6" id="KW-0472">Membrane</keyword>
<proteinExistence type="inferred from homology"/>
<comment type="similarity">
    <text evidence="5">Belongs to the SAT4 family.</text>
</comment>
<dbReference type="PANTHER" id="PTHR33048:SF47">
    <property type="entry name" value="INTEGRAL MEMBRANE PROTEIN-RELATED"/>
    <property type="match status" value="1"/>
</dbReference>
<dbReference type="InterPro" id="IPR049326">
    <property type="entry name" value="Rhodopsin_dom_fungi"/>
</dbReference>
<name>A0A8H3GB55_9LECA</name>
<dbReference type="InterPro" id="IPR052337">
    <property type="entry name" value="SAT4-like"/>
</dbReference>
<dbReference type="AlphaFoldDB" id="A0A8H3GB55"/>
<evidence type="ECO:0000256" key="5">
    <source>
        <dbReference type="ARBA" id="ARBA00038359"/>
    </source>
</evidence>
<comment type="subcellular location">
    <subcellularLocation>
        <location evidence="1">Membrane</location>
        <topology evidence="1">Multi-pass membrane protein</topology>
    </subcellularLocation>
</comment>
<feature type="transmembrane region" description="Helical" evidence="6">
    <location>
        <begin position="177"/>
        <end position="201"/>
    </location>
</feature>
<feature type="transmembrane region" description="Helical" evidence="6">
    <location>
        <begin position="52"/>
        <end position="75"/>
    </location>
</feature>
<keyword evidence="2 6" id="KW-0812">Transmembrane</keyword>
<feature type="transmembrane region" description="Helical" evidence="6">
    <location>
        <begin position="104"/>
        <end position="123"/>
    </location>
</feature>
<gene>
    <name evidence="8" type="ORF">HETSPECPRED_000746</name>
</gene>
<evidence type="ECO:0000256" key="3">
    <source>
        <dbReference type="ARBA" id="ARBA00022989"/>
    </source>
</evidence>
<dbReference type="Proteomes" id="UP000664521">
    <property type="component" value="Unassembled WGS sequence"/>
</dbReference>
<evidence type="ECO:0000256" key="6">
    <source>
        <dbReference type="SAM" id="Phobius"/>
    </source>
</evidence>
<keyword evidence="9" id="KW-1185">Reference proteome</keyword>
<feature type="domain" description="Rhodopsin" evidence="7">
    <location>
        <begin position="36"/>
        <end position="272"/>
    </location>
</feature>
<accession>A0A8H3GB55</accession>
<comment type="caution">
    <text evidence="8">The sequence shown here is derived from an EMBL/GenBank/DDBJ whole genome shotgun (WGS) entry which is preliminary data.</text>
</comment>
<feature type="transmembrane region" description="Helical" evidence="6">
    <location>
        <begin position="250"/>
        <end position="269"/>
    </location>
</feature>
<protein>
    <recommendedName>
        <fullName evidence="7">Rhodopsin domain-containing protein</fullName>
    </recommendedName>
</protein>
<keyword evidence="3 6" id="KW-1133">Transmembrane helix</keyword>
<feature type="transmembrane region" description="Helical" evidence="6">
    <location>
        <begin position="20"/>
        <end position="40"/>
    </location>
</feature>
<reference evidence="8" key="1">
    <citation type="submission" date="2021-03" db="EMBL/GenBank/DDBJ databases">
        <authorList>
            <person name="Tagirdzhanova G."/>
        </authorList>
    </citation>
    <scope>NUCLEOTIDE SEQUENCE</scope>
</reference>
<evidence type="ECO:0000313" key="8">
    <source>
        <dbReference type="EMBL" id="CAF9938027.1"/>
    </source>
</evidence>
<evidence type="ECO:0000256" key="2">
    <source>
        <dbReference type="ARBA" id="ARBA00022692"/>
    </source>
</evidence>
<dbReference type="EMBL" id="CAJPDS010000107">
    <property type="protein sequence ID" value="CAF9938027.1"/>
    <property type="molecule type" value="Genomic_DNA"/>
</dbReference>
<evidence type="ECO:0000313" key="9">
    <source>
        <dbReference type="Proteomes" id="UP000664521"/>
    </source>
</evidence>
<evidence type="ECO:0000256" key="4">
    <source>
        <dbReference type="ARBA" id="ARBA00023136"/>
    </source>
</evidence>
<evidence type="ECO:0000256" key="1">
    <source>
        <dbReference type="ARBA" id="ARBA00004141"/>
    </source>
</evidence>
<sequence length="396" mass="43940">MVSSGKEPLNGDENRQDGILATAFVVAVSASIVIALRFLTRIWIVRNVGIDDYTILCATLGIVVGCGLVVVQVHYGLGRHRYYLTEWQYIEATKYSYGEWIQTFQTLMFNKLSICFFLLRIPVKKLFIRPIQGMIVFLIVTNIALTLLWIFQCNPIAGAWNKQTPSTCFTDAQLQRIIISQALVSIISDFALALFPVALLWKVQISLRNKAGLCSLMALGLITAAACIVRTVMNWQNINSDSTWASIDNWYWRTLEVCIGVITASIPALRPGYRTISASLRSYLSRRSSRKYSTFGLSVAGNPSYAHSDGGPIAQYSADSAKPGEAARRAASAEIDQAMRYGDGEENFAMHSLPGDKSIMDHGIKKTTRVDVDIERQPSPGLDDTDARIRGGRYFV</sequence>
<evidence type="ECO:0000259" key="7">
    <source>
        <dbReference type="Pfam" id="PF20684"/>
    </source>
</evidence>
<dbReference type="Pfam" id="PF20684">
    <property type="entry name" value="Fung_rhodopsin"/>
    <property type="match status" value="1"/>
</dbReference>
<dbReference type="GO" id="GO:0016020">
    <property type="term" value="C:membrane"/>
    <property type="evidence" value="ECO:0007669"/>
    <property type="project" value="UniProtKB-SubCell"/>
</dbReference>
<feature type="transmembrane region" description="Helical" evidence="6">
    <location>
        <begin position="213"/>
        <end position="235"/>
    </location>
</feature>